<dbReference type="Proteomes" id="UP001267426">
    <property type="component" value="Unassembled WGS sequence"/>
</dbReference>
<dbReference type="RefSeq" id="WP_311663563.1">
    <property type="nucleotide sequence ID" value="NZ_JAVRHT010000020.1"/>
</dbReference>
<sequence>MSRFAFVAALACLGALSACDGDGVGRYPAPLDLPSASVVELRTTAPVPGRYNVEATVVKITRCYCPPDVFCAPCLFADGVVVSETGAPFPESDADSLDAAGYLHVAAEDPEQFERGGRYLLSVSVESRSEGVDGSAPPIVWTDLLGYGRAE</sequence>
<reference evidence="2 3" key="1">
    <citation type="submission" date="2023-09" db="EMBL/GenBank/DDBJ databases">
        <authorList>
            <person name="Rey-Velasco X."/>
        </authorList>
    </citation>
    <scope>NUCLEOTIDE SEQUENCE [LARGE SCALE GENOMIC DNA]</scope>
    <source>
        <strain evidence="2 3">F394</strain>
    </source>
</reference>
<evidence type="ECO:0000256" key="1">
    <source>
        <dbReference type="SAM" id="SignalP"/>
    </source>
</evidence>
<keyword evidence="1" id="KW-0732">Signal</keyword>
<evidence type="ECO:0000313" key="3">
    <source>
        <dbReference type="Proteomes" id="UP001267426"/>
    </source>
</evidence>
<feature type="signal peptide" evidence="1">
    <location>
        <begin position="1"/>
        <end position="20"/>
    </location>
</feature>
<proteinExistence type="predicted"/>
<keyword evidence="3" id="KW-1185">Reference proteome</keyword>
<evidence type="ECO:0000313" key="2">
    <source>
        <dbReference type="EMBL" id="MDT0632025.1"/>
    </source>
</evidence>
<dbReference type="PROSITE" id="PS51257">
    <property type="entry name" value="PROKAR_LIPOPROTEIN"/>
    <property type="match status" value="1"/>
</dbReference>
<organism evidence="2 3">
    <name type="scientific">Rubrivirga litoralis</name>
    <dbReference type="NCBI Taxonomy" id="3075598"/>
    <lineage>
        <taxon>Bacteria</taxon>
        <taxon>Pseudomonadati</taxon>
        <taxon>Rhodothermota</taxon>
        <taxon>Rhodothermia</taxon>
        <taxon>Rhodothermales</taxon>
        <taxon>Rubricoccaceae</taxon>
        <taxon>Rubrivirga</taxon>
    </lineage>
</organism>
<evidence type="ECO:0008006" key="4">
    <source>
        <dbReference type="Google" id="ProtNLM"/>
    </source>
</evidence>
<gene>
    <name evidence="2" type="ORF">RM540_09740</name>
</gene>
<name>A0ABU3BRV8_9BACT</name>
<protein>
    <recommendedName>
        <fullName evidence="4">Lipoprotein</fullName>
    </recommendedName>
</protein>
<comment type="caution">
    <text evidence="2">The sequence shown here is derived from an EMBL/GenBank/DDBJ whole genome shotgun (WGS) entry which is preliminary data.</text>
</comment>
<dbReference type="EMBL" id="JAVRHT010000020">
    <property type="protein sequence ID" value="MDT0632025.1"/>
    <property type="molecule type" value="Genomic_DNA"/>
</dbReference>
<accession>A0ABU3BRV8</accession>
<feature type="chain" id="PRO_5047297758" description="Lipoprotein" evidence="1">
    <location>
        <begin position="21"/>
        <end position="151"/>
    </location>
</feature>